<dbReference type="EMBL" id="BHYM01000020">
    <property type="protein sequence ID" value="GCE38625.1"/>
    <property type="molecule type" value="Genomic_DNA"/>
</dbReference>
<proteinExistence type="predicted"/>
<organism evidence="1 2">
    <name type="scientific">Rhodococcus wratislaviensis</name>
    <name type="common">Tsukamurella wratislaviensis</name>
    <dbReference type="NCBI Taxonomy" id="44752"/>
    <lineage>
        <taxon>Bacteria</taxon>
        <taxon>Bacillati</taxon>
        <taxon>Actinomycetota</taxon>
        <taxon>Actinomycetes</taxon>
        <taxon>Mycobacteriales</taxon>
        <taxon>Nocardiaceae</taxon>
        <taxon>Rhodococcus</taxon>
    </lineage>
</organism>
<evidence type="ECO:0000313" key="1">
    <source>
        <dbReference type="EMBL" id="GCE38625.1"/>
    </source>
</evidence>
<dbReference type="Proteomes" id="UP000287519">
    <property type="component" value="Unassembled WGS sequence"/>
</dbReference>
<accession>A0A402C4Q8</accession>
<protein>
    <submittedName>
        <fullName evidence="1">Uncharacterized protein</fullName>
    </submittedName>
</protein>
<gene>
    <name evidence="1" type="ORF">Rhow_002149</name>
</gene>
<keyword evidence="2" id="KW-1185">Reference proteome</keyword>
<comment type="caution">
    <text evidence="1">The sequence shown here is derived from an EMBL/GenBank/DDBJ whole genome shotgun (WGS) entry which is preliminary data.</text>
</comment>
<name>A0A402C4Q8_RHOWR</name>
<reference evidence="1 2" key="1">
    <citation type="submission" date="2018-11" db="EMBL/GenBank/DDBJ databases">
        <title>Microbial catabolism of amino acid.</title>
        <authorList>
            <person name="Hibi M."/>
            <person name="Ogawa J."/>
        </authorList>
    </citation>
    <scope>NUCLEOTIDE SEQUENCE [LARGE SCALE GENOMIC DNA]</scope>
    <source>
        <strain evidence="1 2">C31-06</strain>
    </source>
</reference>
<evidence type="ECO:0000313" key="2">
    <source>
        <dbReference type="Proteomes" id="UP000287519"/>
    </source>
</evidence>
<dbReference type="AlphaFoldDB" id="A0A402C4Q8"/>
<sequence>MQTFARTIARTISSRRLSRVPADVNTAACRVPDPDREDCP</sequence>